<dbReference type="PANTHER" id="PTHR37305">
    <property type="entry name" value="INTEGRAL MEMBRANE PROTEIN-RELATED"/>
    <property type="match status" value="1"/>
</dbReference>
<protein>
    <submittedName>
        <fullName evidence="2">Lantibiotic ABC transporter permease</fullName>
    </submittedName>
</protein>
<feature type="transmembrane region" description="Helical" evidence="1">
    <location>
        <begin position="141"/>
        <end position="161"/>
    </location>
</feature>
<dbReference type="RefSeq" id="WP_097770942.1">
    <property type="nucleotide sequence ID" value="NZ_NOUW01000021.1"/>
</dbReference>
<sequence length="259" mass="28566">MVRIVKTEFYKLKRYHILWAGVALMLLSVLLTLFTSMANDGSVWDFAYLTEQVIKNNMSMIFPMCISLIAGYMISREQTDDTLKNILTVPISFKKLLTGKLIVCGVLSIIFGLICSLFTIIAEMIVRFPGFEISLALKAALQITAVNFFLYLAVLPIIALTCRRAGSFLVGVIIAFVYGYGGMFAAGNMTLANLYPITASLGMVGYRSYDTAVNWNIGTCSCSLALAVVISAILILCMKEREATQTKKKAKKVALKKGW</sequence>
<feature type="transmembrane region" description="Helical" evidence="1">
    <location>
        <begin position="168"/>
        <end position="195"/>
    </location>
</feature>
<evidence type="ECO:0000313" key="2">
    <source>
        <dbReference type="EMBL" id="PDX89285.1"/>
    </source>
</evidence>
<reference evidence="2 3" key="1">
    <citation type="journal article" date="2017" name="Front. Microbiol.">
        <title>New Insights into the Diversity of the Genus Faecalibacterium.</title>
        <authorList>
            <person name="Benevides L."/>
            <person name="Burman S."/>
            <person name="Martin R."/>
            <person name="Robert V."/>
            <person name="Thomas M."/>
            <person name="Miquel S."/>
            <person name="Chain F."/>
            <person name="Sokol H."/>
            <person name="Bermudez-Humaran L.G."/>
            <person name="Morrison M."/>
            <person name="Langella P."/>
            <person name="Azevedo V.A."/>
            <person name="Chatel J.M."/>
            <person name="Soares S."/>
        </authorList>
    </citation>
    <scope>NUCLEOTIDE SEQUENCE [LARGE SCALE GENOMIC DNA]</scope>
    <source>
        <strain evidence="2 3">AHMP21</strain>
    </source>
</reference>
<dbReference type="AlphaFoldDB" id="A0A2A7BD64"/>
<gene>
    <name evidence="2" type="ORF">CHR61_07875</name>
</gene>
<feature type="transmembrane region" description="Helical" evidence="1">
    <location>
        <begin position="96"/>
        <end position="121"/>
    </location>
</feature>
<proteinExistence type="predicted"/>
<dbReference type="Proteomes" id="UP000220438">
    <property type="component" value="Unassembled WGS sequence"/>
</dbReference>
<comment type="caution">
    <text evidence="2">The sequence shown here is derived from an EMBL/GenBank/DDBJ whole genome shotgun (WGS) entry which is preliminary data.</text>
</comment>
<name>A0A2A7BD64_9FIRM</name>
<feature type="transmembrane region" description="Helical" evidence="1">
    <location>
        <begin position="215"/>
        <end position="238"/>
    </location>
</feature>
<evidence type="ECO:0000256" key="1">
    <source>
        <dbReference type="SAM" id="Phobius"/>
    </source>
</evidence>
<organism evidence="2 3">
    <name type="scientific">Faecalibacterium prausnitzii</name>
    <dbReference type="NCBI Taxonomy" id="853"/>
    <lineage>
        <taxon>Bacteria</taxon>
        <taxon>Bacillati</taxon>
        <taxon>Bacillota</taxon>
        <taxon>Clostridia</taxon>
        <taxon>Eubacteriales</taxon>
        <taxon>Oscillospiraceae</taxon>
        <taxon>Faecalibacterium</taxon>
    </lineage>
</organism>
<dbReference type="Pfam" id="PF12730">
    <property type="entry name" value="ABC2_membrane_4"/>
    <property type="match status" value="1"/>
</dbReference>
<dbReference type="EMBL" id="NOUW01000021">
    <property type="protein sequence ID" value="PDX89285.1"/>
    <property type="molecule type" value="Genomic_DNA"/>
</dbReference>
<keyword evidence="1" id="KW-0472">Membrane</keyword>
<accession>A0A2A7BD64</accession>
<feature type="transmembrane region" description="Helical" evidence="1">
    <location>
        <begin position="16"/>
        <end position="38"/>
    </location>
</feature>
<evidence type="ECO:0000313" key="3">
    <source>
        <dbReference type="Proteomes" id="UP000220438"/>
    </source>
</evidence>
<feature type="transmembrane region" description="Helical" evidence="1">
    <location>
        <begin position="58"/>
        <end position="75"/>
    </location>
</feature>
<keyword evidence="1" id="KW-0812">Transmembrane</keyword>
<keyword evidence="1" id="KW-1133">Transmembrane helix</keyword>
<dbReference type="PANTHER" id="PTHR37305:SF1">
    <property type="entry name" value="MEMBRANE PROTEIN"/>
    <property type="match status" value="1"/>
</dbReference>